<comment type="caution">
    <text evidence="4">The sequence shown here is derived from an EMBL/GenBank/DDBJ whole genome shotgun (WGS) entry which is preliminary data.</text>
</comment>
<dbReference type="Gene3D" id="3.40.720.10">
    <property type="entry name" value="Alkaline Phosphatase, subunit A"/>
    <property type="match status" value="1"/>
</dbReference>
<comment type="cofactor">
    <cofactor evidence="1">
        <name>Ca(2+)</name>
        <dbReference type="ChEBI" id="CHEBI:29108"/>
    </cofactor>
</comment>
<dbReference type="Proteomes" id="UP001152622">
    <property type="component" value="Chromosome 2"/>
</dbReference>
<name>A0A9Q1G2S4_SYNKA</name>
<protein>
    <recommendedName>
        <fullName evidence="3">Sulfatase N-terminal domain-containing protein</fullName>
    </recommendedName>
</protein>
<evidence type="ECO:0000313" key="5">
    <source>
        <dbReference type="Proteomes" id="UP001152622"/>
    </source>
</evidence>
<dbReference type="SUPFAM" id="SSF53649">
    <property type="entry name" value="Alkaline phosphatase-like"/>
    <property type="match status" value="1"/>
</dbReference>
<sequence>MDYLKTVIFISVILPPESLGYQLPNFILLFADDLGFGDLGTYGHPSSITPNLDKLAAQGLRFTDFLLYQSRLQSFQSSTADWSLPDSLRSVSGGSSTLARGVDSL</sequence>
<dbReference type="OrthoDB" id="103349at2759"/>
<evidence type="ECO:0000256" key="1">
    <source>
        <dbReference type="ARBA" id="ARBA00001913"/>
    </source>
</evidence>
<dbReference type="InterPro" id="IPR017850">
    <property type="entry name" value="Alkaline_phosphatase_core_sf"/>
</dbReference>
<evidence type="ECO:0000256" key="2">
    <source>
        <dbReference type="ARBA" id="ARBA00008779"/>
    </source>
</evidence>
<reference evidence="4" key="1">
    <citation type="journal article" date="2023" name="Science">
        <title>Genome structures resolve the early diversification of teleost fishes.</title>
        <authorList>
            <person name="Parey E."/>
            <person name="Louis A."/>
            <person name="Montfort J."/>
            <person name="Bouchez O."/>
            <person name="Roques C."/>
            <person name="Iampietro C."/>
            <person name="Lluch J."/>
            <person name="Castinel A."/>
            <person name="Donnadieu C."/>
            <person name="Desvignes T."/>
            <person name="Floi Bucao C."/>
            <person name="Jouanno E."/>
            <person name="Wen M."/>
            <person name="Mejri S."/>
            <person name="Dirks R."/>
            <person name="Jansen H."/>
            <person name="Henkel C."/>
            <person name="Chen W.J."/>
            <person name="Zahm M."/>
            <person name="Cabau C."/>
            <person name="Klopp C."/>
            <person name="Thompson A.W."/>
            <person name="Robinson-Rechavi M."/>
            <person name="Braasch I."/>
            <person name="Lecointre G."/>
            <person name="Bobe J."/>
            <person name="Postlethwait J.H."/>
            <person name="Berthelot C."/>
            <person name="Roest Crollius H."/>
            <person name="Guiguen Y."/>
        </authorList>
    </citation>
    <scope>NUCLEOTIDE SEQUENCE</scope>
    <source>
        <strain evidence="4">WJC10195</strain>
    </source>
</reference>
<keyword evidence="5" id="KW-1185">Reference proteome</keyword>
<dbReference type="AlphaFoldDB" id="A0A9Q1G2S4"/>
<dbReference type="PANTHER" id="PTHR42693">
    <property type="entry name" value="ARYLSULFATASE FAMILY MEMBER"/>
    <property type="match status" value="1"/>
</dbReference>
<dbReference type="PANTHER" id="PTHR42693:SF11">
    <property type="entry name" value="ARYLSULFATASE A"/>
    <property type="match status" value="1"/>
</dbReference>
<feature type="domain" description="Sulfatase N-terminal" evidence="3">
    <location>
        <begin position="24"/>
        <end position="66"/>
    </location>
</feature>
<evidence type="ECO:0000313" key="4">
    <source>
        <dbReference type="EMBL" id="KAJ8373887.1"/>
    </source>
</evidence>
<evidence type="ECO:0000259" key="3">
    <source>
        <dbReference type="Pfam" id="PF00884"/>
    </source>
</evidence>
<dbReference type="GO" id="GO:0004065">
    <property type="term" value="F:arylsulfatase activity"/>
    <property type="evidence" value="ECO:0007669"/>
    <property type="project" value="TreeGrafter"/>
</dbReference>
<dbReference type="Pfam" id="PF00884">
    <property type="entry name" value="Sulfatase"/>
    <property type="match status" value="1"/>
</dbReference>
<dbReference type="InterPro" id="IPR050738">
    <property type="entry name" value="Sulfatase"/>
</dbReference>
<accession>A0A9Q1G2S4</accession>
<dbReference type="EMBL" id="JAINUF010000002">
    <property type="protein sequence ID" value="KAJ8373887.1"/>
    <property type="molecule type" value="Genomic_DNA"/>
</dbReference>
<dbReference type="InterPro" id="IPR000917">
    <property type="entry name" value="Sulfatase_N"/>
</dbReference>
<organism evidence="4 5">
    <name type="scientific">Synaphobranchus kaupii</name>
    <name type="common">Kaup's arrowtooth eel</name>
    <dbReference type="NCBI Taxonomy" id="118154"/>
    <lineage>
        <taxon>Eukaryota</taxon>
        <taxon>Metazoa</taxon>
        <taxon>Chordata</taxon>
        <taxon>Craniata</taxon>
        <taxon>Vertebrata</taxon>
        <taxon>Euteleostomi</taxon>
        <taxon>Actinopterygii</taxon>
        <taxon>Neopterygii</taxon>
        <taxon>Teleostei</taxon>
        <taxon>Anguilliformes</taxon>
        <taxon>Synaphobranchidae</taxon>
        <taxon>Synaphobranchus</taxon>
    </lineage>
</organism>
<proteinExistence type="inferred from homology"/>
<comment type="similarity">
    <text evidence="2">Belongs to the sulfatase family.</text>
</comment>
<gene>
    <name evidence="4" type="ORF">SKAU_G00044670</name>
</gene>